<keyword evidence="2" id="KW-0964">Secreted</keyword>
<name>A0ABT5WDL2_9GAMM</name>
<organism evidence="4 5">
    <name type="scientific">Marinomonas maritima</name>
    <dbReference type="NCBI Taxonomy" id="2940935"/>
    <lineage>
        <taxon>Bacteria</taxon>
        <taxon>Pseudomonadati</taxon>
        <taxon>Pseudomonadota</taxon>
        <taxon>Gammaproteobacteria</taxon>
        <taxon>Oceanospirillales</taxon>
        <taxon>Oceanospirillaceae</taxon>
        <taxon>Marinomonas</taxon>
    </lineage>
</organism>
<dbReference type="Gene3D" id="2.40.128.30">
    <property type="entry name" value="Avidin-like"/>
    <property type="match status" value="1"/>
</dbReference>
<gene>
    <name evidence="4" type="ORF">M3I01_007535</name>
</gene>
<reference evidence="4" key="1">
    <citation type="submission" date="2023-01" db="EMBL/GenBank/DDBJ databases">
        <title>Psychroserpens sp. MSW6 and Marinomonas sp. RSW2, isolated from seawater.</title>
        <authorList>
            <person name="Kristyanto S."/>
            <person name="Jung J."/>
            <person name="Kim J.M."/>
            <person name="Jeon C.O."/>
        </authorList>
    </citation>
    <scope>NUCLEOTIDE SEQUENCE</scope>
    <source>
        <strain evidence="4">RSW2</strain>
    </source>
</reference>
<evidence type="ECO:0000313" key="5">
    <source>
        <dbReference type="Proteomes" id="UP001139522"/>
    </source>
</evidence>
<comment type="caution">
    <text evidence="4">The sequence shown here is derived from an EMBL/GenBank/DDBJ whole genome shotgun (WGS) entry which is preliminary data.</text>
</comment>
<dbReference type="SUPFAM" id="SSF50876">
    <property type="entry name" value="Avidin/streptavidin"/>
    <property type="match status" value="1"/>
</dbReference>
<proteinExistence type="predicted"/>
<comment type="subcellular location">
    <subcellularLocation>
        <location evidence="1">Secreted</location>
    </subcellularLocation>
</comment>
<evidence type="ECO:0000256" key="2">
    <source>
        <dbReference type="ARBA" id="ARBA00022525"/>
    </source>
</evidence>
<dbReference type="InterPro" id="IPR005468">
    <property type="entry name" value="Avidin/str"/>
</dbReference>
<dbReference type="Pfam" id="PF01382">
    <property type="entry name" value="Avidin"/>
    <property type="match status" value="1"/>
</dbReference>
<protein>
    <submittedName>
        <fullName evidence="4">Avidin/streptavidin family protein</fullName>
    </submittedName>
</protein>
<evidence type="ECO:0000313" key="4">
    <source>
        <dbReference type="EMBL" id="MDE8602777.1"/>
    </source>
</evidence>
<sequence>MHYLNGSWVNSYASKMDLLVAEDGSIVGQYSSTTGSTGLYSVIGNCAPEVSSQEREGLAVVLSIYWHPVNSETRDESWHWVSTYCGQVLNNGELSVINSLVATSNFNGVSSGDYIDKLIFKKISNEFKPLAILSSEKIEKTMFSNPINGEWIGENPSAKLCLTVTNNRYGLVQGTADYQNTKIMFNGFTDTNIENLSLQSISICGYMFDRDVPISLSGWLDLNSNSLQLSRWIANATTPDNVYYQSDVESWLLRKK</sequence>
<evidence type="ECO:0000256" key="3">
    <source>
        <dbReference type="ARBA" id="ARBA00022729"/>
    </source>
</evidence>
<accession>A0ABT5WDL2</accession>
<dbReference type="InterPro" id="IPR036896">
    <property type="entry name" value="Avidin-like_sf"/>
</dbReference>
<dbReference type="RefSeq" id="WP_275565006.1">
    <property type="nucleotide sequence ID" value="NZ_JAMZEG020000002.1"/>
</dbReference>
<dbReference type="Proteomes" id="UP001139522">
    <property type="component" value="Unassembled WGS sequence"/>
</dbReference>
<keyword evidence="3" id="KW-0732">Signal</keyword>
<dbReference type="EMBL" id="JAMZEG020000002">
    <property type="protein sequence ID" value="MDE8602777.1"/>
    <property type="molecule type" value="Genomic_DNA"/>
</dbReference>
<keyword evidence="5" id="KW-1185">Reference proteome</keyword>
<evidence type="ECO:0000256" key="1">
    <source>
        <dbReference type="ARBA" id="ARBA00004613"/>
    </source>
</evidence>